<feature type="region of interest" description="Disordered" evidence="1">
    <location>
        <begin position="48"/>
        <end position="84"/>
    </location>
</feature>
<proteinExistence type="predicted"/>
<reference evidence="2" key="2">
    <citation type="submission" date="2021-01" db="EMBL/GenBank/DDBJ databases">
        <authorList>
            <person name="Schikora-Tamarit M.A."/>
        </authorList>
    </citation>
    <scope>NUCLEOTIDE SEQUENCE</scope>
    <source>
        <strain evidence="2">CBS6341</strain>
    </source>
</reference>
<reference evidence="2" key="1">
    <citation type="journal article" date="2021" name="Open Biol.">
        <title>Shared evolutionary footprints suggest mitochondrial oxidative damage underlies multiple complex I losses in fungi.</title>
        <authorList>
            <person name="Schikora-Tamarit M.A."/>
            <person name="Marcet-Houben M."/>
            <person name="Nosek J."/>
            <person name="Gabaldon T."/>
        </authorList>
    </citation>
    <scope>NUCLEOTIDE SEQUENCE</scope>
    <source>
        <strain evidence="2">CBS6341</strain>
    </source>
</reference>
<dbReference type="EMBL" id="JAEUBF010001041">
    <property type="protein sequence ID" value="KAH3673161.1"/>
    <property type="molecule type" value="Genomic_DNA"/>
</dbReference>
<comment type="caution">
    <text evidence="2">The sequence shown here is derived from an EMBL/GenBank/DDBJ whole genome shotgun (WGS) entry which is preliminary data.</text>
</comment>
<evidence type="ECO:0000313" key="2">
    <source>
        <dbReference type="EMBL" id="KAH3673161.1"/>
    </source>
</evidence>
<gene>
    <name evidence="2" type="ORF">WICMUC_003845</name>
</gene>
<keyword evidence="3" id="KW-1185">Reference proteome</keyword>
<protein>
    <submittedName>
        <fullName evidence="2">Uncharacterized protein</fullName>
    </submittedName>
</protein>
<evidence type="ECO:0000256" key="1">
    <source>
        <dbReference type="SAM" id="MobiDB-lite"/>
    </source>
</evidence>
<organism evidence="2 3">
    <name type="scientific">Wickerhamomyces mucosus</name>
    <dbReference type="NCBI Taxonomy" id="1378264"/>
    <lineage>
        <taxon>Eukaryota</taxon>
        <taxon>Fungi</taxon>
        <taxon>Dikarya</taxon>
        <taxon>Ascomycota</taxon>
        <taxon>Saccharomycotina</taxon>
        <taxon>Saccharomycetes</taxon>
        <taxon>Phaffomycetales</taxon>
        <taxon>Wickerhamomycetaceae</taxon>
        <taxon>Wickerhamomyces</taxon>
    </lineage>
</organism>
<feature type="compositionally biased region" description="Low complexity" evidence="1">
    <location>
        <begin position="57"/>
        <end position="79"/>
    </location>
</feature>
<accession>A0A9P8TCF1</accession>
<evidence type="ECO:0000313" key="3">
    <source>
        <dbReference type="Proteomes" id="UP000769528"/>
    </source>
</evidence>
<dbReference type="AlphaFoldDB" id="A0A9P8TCF1"/>
<dbReference type="Proteomes" id="UP000769528">
    <property type="component" value="Unassembled WGS sequence"/>
</dbReference>
<feature type="non-terminal residue" evidence="2">
    <location>
        <position position="1"/>
    </location>
</feature>
<name>A0A9P8TCF1_9ASCO</name>
<sequence length="110" mass="12016">LNQNIGGLIVNIPKIQKTIPLNNSNESLENLETPTEVKKSIPIPIEFTESSAQDVMTSTPSSSTTSSNLTTPRSSRSNSITQDEVLKSLPKLGKKVSLEEVEDESLFPFK</sequence>